<evidence type="ECO:0000256" key="6">
    <source>
        <dbReference type="SAM" id="MobiDB-lite"/>
    </source>
</evidence>
<evidence type="ECO:0000256" key="3">
    <source>
        <dbReference type="ARBA" id="ARBA00023125"/>
    </source>
</evidence>
<name>S8AZ36_PENO1</name>
<evidence type="ECO:0000313" key="9">
    <source>
        <dbReference type="Proteomes" id="UP000019376"/>
    </source>
</evidence>
<dbReference type="Proteomes" id="UP000019376">
    <property type="component" value="Unassembled WGS sequence"/>
</dbReference>
<dbReference type="PhylomeDB" id="S8AZ36"/>
<keyword evidence="3" id="KW-0238">DNA-binding</keyword>
<dbReference type="eggNOG" id="ENOG502QQBG">
    <property type="taxonomic scope" value="Eukaryota"/>
</dbReference>
<feature type="region of interest" description="Disordered" evidence="6">
    <location>
        <begin position="123"/>
        <end position="211"/>
    </location>
</feature>
<proteinExistence type="predicted"/>
<dbReference type="Pfam" id="PF00172">
    <property type="entry name" value="Zn_clus"/>
    <property type="match status" value="1"/>
</dbReference>
<evidence type="ECO:0000313" key="8">
    <source>
        <dbReference type="EMBL" id="EPS31703.1"/>
    </source>
</evidence>
<evidence type="ECO:0000259" key="7">
    <source>
        <dbReference type="PROSITE" id="PS50048"/>
    </source>
</evidence>
<sequence>MPASEQSATSNVRVPKTRTKTFTGCWTCRSRRVKCDDERPVCRRCRQSGWHCQGYGLRLGWSQSPGSRSQRRQTQWSALQLLPNLSSAAVNALLAELDGWSGEGPSQERGPFTVFSIANLDAEGTGGEVGSSDTPQSNSASSSAASPGTENALDVCDSGTPLPLRPSSRDRRIRATTTDSSSPEADSLIDDSCAAPSSRSSPYERLSATPSEIEEVVRDDLPTTLPKLSTNASHYVRTALTLSSLSSRNPSPTMAINPIPLPRPEAELLHHWNTFLSGNMLLTDSPNNPCRTVFLPMALKGLEVAPKEPSIHLSILHAICASSAFSLAHLRQDTRYQSLATHHDQLALRHLRHNLARGIRLDEPALAAVLSCITAEAMSGRRRRWRAHVTGGLGLLENEIRRGWVPGPAGSRLIQSYLSLSLLSNLPVSPYLMSLLNDSPDVRHYLEQYHGINGPLVQFLAYITSLAESKSPIPADELDRLEMQLHRHSSLLSFTTGPSSTIIQHALNSFYYATIIYFRRNLRRAPPSDVQDLVEKAVQELEAVEMISNEKGGCAYNWANFVVAAECERADLRARMAAAFDRKSRHGIHNIKVMSEVVQELWQRRDYAVGIDIHWQEIAQEADFDIMLV</sequence>
<dbReference type="Pfam" id="PF11951">
    <property type="entry name" value="Fungal_trans_2"/>
    <property type="match status" value="1"/>
</dbReference>
<comment type="subcellular location">
    <subcellularLocation>
        <location evidence="1">Nucleus</location>
    </subcellularLocation>
</comment>
<evidence type="ECO:0000256" key="5">
    <source>
        <dbReference type="ARBA" id="ARBA00023242"/>
    </source>
</evidence>
<evidence type="ECO:0000256" key="4">
    <source>
        <dbReference type="ARBA" id="ARBA00023163"/>
    </source>
</evidence>
<dbReference type="AlphaFoldDB" id="S8AZ36"/>
<dbReference type="PANTHER" id="PTHR37534:SF46">
    <property type="entry name" value="ZN(II)2CYS6 TRANSCRIPTION FACTOR (EUROFUNG)"/>
    <property type="match status" value="1"/>
</dbReference>
<evidence type="ECO:0000256" key="2">
    <source>
        <dbReference type="ARBA" id="ARBA00023015"/>
    </source>
</evidence>
<dbReference type="GO" id="GO:0003677">
    <property type="term" value="F:DNA binding"/>
    <property type="evidence" value="ECO:0007669"/>
    <property type="project" value="UniProtKB-KW"/>
</dbReference>
<keyword evidence="9" id="KW-1185">Reference proteome</keyword>
<dbReference type="GO" id="GO:0000981">
    <property type="term" value="F:DNA-binding transcription factor activity, RNA polymerase II-specific"/>
    <property type="evidence" value="ECO:0007669"/>
    <property type="project" value="InterPro"/>
</dbReference>
<keyword evidence="2" id="KW-0805">Transcription regulation</keyword>
<feature type="compositionally biased region" description="Polar residues" evidence="6">
    <location>
        <begin position="175"/>
        <end position="184"/>
    </location>
</feature>
<dbReference type="CDD" id="cd00067">
    <property type="entry name" value="GAL4"/>
    <property type="match status" value="1"/>
</dbReference>
<evidence type="ECO:0000256" key="1">
    <source>
        <dbReference type="ARBA" id="ARBA00004123"/>
    </source>
</evidence>
<dbReference type="PROSITE" id="PS50048">
    <property type="entry name" value="ZN2_CY6_FUNGAL_2"/>
    <property type="match status" value="1"/>
</dbReference>
<reference evidence="8 9" key="1">
    <citation type="journal article" date="2013" name="PLoS ONE">
        <title>Genomic and secretomic analyses reveal unique features of the lignocellulolytic enzyme system of Penicillium decumbens.</title>
        <authorList>
            <person name="Liu G."/>
            <person name="Zhang L."/>
            <person name="Wei X."/>
            <person name="Zou G."/>
            <person name="Qin Y."/>
            <person name="Ma L."/>
            <person name="Li J."/>
            <person name="Zheng H."/>
            <person name="Wang S."/>
            <person name="Wang C."/>
            <person name="Xun L."/>
            <person name="Zhao G.-P."/>
            <person name="Zhou Z."/>
            <person name="Qu Y."/>
        </authorList>
    </citation>
    <scope>NUCLEOTIDE SEQUENCE [LARGE SCALE GENOMIC DNA]</scope>
    <source>
        <strain evidence="9">114-2 / CGMCC 5302</strain>
    </source>
</reference>
<dbReference type="EMBL" id="KB644414">
    <property type="protein sequence ID" value="EPS31703.1"/>
    <property type="molecule type" value="Genomic_DNA"/>
</dbReference>
<gene>
    <name evidence="8" type="ORF">PDE_06660</name>
</gene>
<dbReference type="SMART" id="SM00066">
    <property type="entry name" value="GAL4"/>
    <property type="match status" value="1"/>
</dbReference>
<dbReference type="PANTHER" id="PTHR37534">
    <property type="entry name" value="TRANSCRIPTIONAL ACTIVATOR PROTEIN UGA3"/>
    <property type="match status" value="1"/>
</dbReference>
<organism evidence="8 9">
    <name type="scientific">Penicillium oxalicum (strain 114-2 / CGMCC 5302)</name>
    <name type="common">Penicillium decumbens</name>
    <dbReference type="NCBI Taxonomy" id="933388"/>
    <lineage>
        <taxon>Eukaryota</taxon>
        <taxon>Fungi</taxon>
        <taxon>Dikarya</taxon>
        <taxon>Ascomycota</taxon>
        <taxon>Pezizomycotina</taxon>
        <taxon>Eurotiomycetes</taxon>
        <taxon>Eurotiomycetidae</taxon>
        <taxon>Eurotiales</taxon>
        <taxon>Aspergillaceae</taxon>
        <taxon>Penicillium</taxon>
    </lineage>
</organism>
<accession>S8AZ36</accession>
<feature type="compositionally biased region" description="Low complexity" evidence="6">
    <location>
        <begin position="131"/>
        <end position="146"/>
    </location>
</feature>
<dbReference type="OrthoDB" id="5130013at2759"/>
<protein>
    <recommendedName>
        <fullName evidence="7">Zn(2)-C6 fungal-type domain-containing protein</fullName>
    </recommendedName>
</protein>
<dbReference type="HOGENOM" id="CLU_009030_3_0_1"/>
<dbReference type="PROSITE" id="PS00463">
    <property type="entry name" value="ZN2_CY6_FUNGAL_1"/>
    <property type="match status" value="1"/>
</dbReference>
<keyword evidence="4" id="KW-0804">Transcription</keyword>
<dbReference type="GO" id="GO:0008270">
    <property type="term" value="F:zinc ion binding"/>
    <property type="evidence" value="ECO:0007669"/>
    <property type="project" value="InterPro"/>
</dbReference>
<dbReference type="Gene3D" id="4.10.240.10">
    <property type="entry name" value="Zn(2)-C6 fungal-type DNA-binding domain"/>
    <property type="match status" value="1"/>
</dbReference>
<dbReference type="InterPro" id="IPR001138">
    <property type="entry name" value="Zn2Cys6_DnaBD"/>
</dbReference>
<dbReference type="InterPro" id="IPR036864">
    <property type="entry name" value="Zn2-C6_fun-type_DNA-bd_sf"/>
</dbReference>
<dbReference type="GO" id="GO:0005634">
    <property type="term" value="C:nucleus"/>
    <property type="evidence" value="ECO:0007669"/>
    <property type="project" value="UniProtKB-SubCell"/>
</dbReference>
<dbReference type="SUPFAM" id="SSF57701">
    <property type="entry name" value="Zn2/Cys6 DNA-binding domain"/>
    <property type="match status" value="1"/>
</dbReference>
<feature type="domain" description="Zn(2)-C6 fungal-type" evidence="7">
    <location>
        <begin position="24"/>
        <end position="52"/>
    </location>
</feature>
<keyword evidence="5" id="KW-0539">Nucleus</keyword>
<dbReference type="InterPro" id="IPR021858">
    <property type="entry name" value="Fun_TF"/>
</dbReference>